<keyword evidence="1" id="KW-0732">Signal</keyword>
<evidence type="ECO:0000313" key="2">
    <source>
        <dbReference type="EMBL" id="KAJ1096097.1"/>
    </source>
</evidence>
<reference evidence="2" key="1">
    <citation type="journal article" date="2022" name="bioRxiv">
        <title>Sequencing and chromosome-scale assembly of the giantPleurodeles waltlgenome.</title>
        <authorList>
            <person name="Brown T."/>
            <person name="Elewa A."/>
            <person name="Iarovenko S."/>
            <person name="Subramanian E."/>
            <person name="Araus A.J."/>
            <person name="Petzold A."/>
            <person name="Susuki M."/>
            <person name="Suzuki K.-i.T."/>
            <person name="Hayashi T."/>
            <person name="Toyoda A."/>
            <person name="Oliveira C."/>
            <person name="Osipova E."/>
            <person name="Leigh N.D."/>
            <person name="Simon A."/>
            <person name="Yun M.H."/>
        </authorList>
    </citation>
    <scope>NUCLEOTIDE SEQUENCE</scope>
    <source>
        <strain evidence="2">20211129_DDA</strain>
        <tissue evidence="2">Liver</tissue>
    </source>
</reference>
<gene>
    <name evidence="2" type="ORF">NDU88_001243</name>
</gene>
<evidence type="ECO:0000256" key="1">
    <source>
        <dbReference type="SAM" id="SignalP"/>
    </source>
</evidence>
<keyword evidence="3" id="KW-1185">Reference proteome</keyword>
<comment type="caution">
    <text evidence="2">The sequence shown here is derived from an EMBL/GenBank/DDBJ whole genome shotgun (WGS) entry which is preliminary data.</text>
</comment>
<proteinExistence type="predicted"/>
<name>A0AAV7LY50_PLEWA</name>
<evidence type="ECO:0008006" key="4">
    <source>
        <dbReference type="Google" id="ProtNLM"/>
    </source>
</evidence>
<dbReference type="AlphaFoldDB" id="A0AAV7LY50"/>
<dbReference type="EMBL" id="JANPWB010000014">
    <property type="protein sequence ID" value="KAJ1096097.1"/>
    <property type="molecule type" value="Genomic_DNA"/>
</dbReference>
<dbReference type="Proteomes" id="UP001066276">
    <property type="component" value="Chromosome 10"/>
</dbReference>
<feature type="chain" id="PRO_5043518545" description="Secreted protein" evidence="1">
    <location>
        <begin position="24"/>
        <end position="71"/>
    </location>
</feature>
<evidence type="ECO:0000313" key="3">
    <source>
        <dbReference type="Proteomes" id="UP001066276"/>
    </source>
</evidence>
<organism evidence="2 3">
    <name type="scientific">Pleurodeles waltl</name>
    <name type="common">Iberian ribbed newt</name>
    <dbReference type="NCBI Taxonomy" id="8319"/>
    <lineage>
        <taxon>Eukaryota</taxon>
        <taxon>Metazoa</taxon>
        <taxon>Chordata</taxon>
        <taxon>Craniata</taxon>
        <taxon>Vertebrata</taxon>
        <taxon>Euteleostomi</taxon>
        <taxon>Amphibia</taxon>
        <taxon>Batrachia</taxon>
        <taxon>Caudata</taxon>
        <taxon>Salamandroidea</taxon>
        <taxon>Salamandridae</taxon>
        <taxon>Pleurodelinae</taxon>
        <taxon>Pleurodeles</taxon>
    </lineage>
</organism>
<protein>
    <recommendedName>
        <fullName evidence="4">Secreted protein</fullName>
    </recommendedName>
</protein>
<feature type="signal peptide" evidence="1">
    <location>
        <begin position="1"/>
        <end position="23"/>
    </location>
</feature>
<sequence>MCALRRAFYRAVILLILSARVSVRRVSVRKYLTGSAVRRSSISSGFTCPLRFLHSAPRGAGSRGQRSYCCL</sequence>
<accession>A0AAV7LY50</accession>